<sequence length="59" mass="6438">MTNCRLEELFRSGSCARAKGTFMISVASVEGNVLMGSSDLNVHLRFKCAFVIEERVVAG</sequence>
<name>A0A9K3ECA1_HELAN</name>
<comment type="caution">
    <text evidence="1">The sequence shown here is derived from an EMBL/GenBank/DDBJ whole genome shotgun (WGS) entry which is preliminary data.</text>
</comment>
<dbReference type="Gramene" id="mRNA:HanXRQr2_Chr14g0660181">
    <property type="protein sequence ID" value="mRNA:HanXRQr2_Chr14g0660181"/>
    <property type="gene ID" value="HanXRQr2_Chr14g0660181"/>
</dbReference>
<accession>A0A9K3ECA1</accession>
<dbReference type="EMBL" id="MNCJ02000329">
    <property type="protein sequence ID" value="KAF5770504.1"/>
    <property type="molecule type" value="Genomic_DNA"/>
</dbReference>
<reference evidence="1" key="2">
    <citation type="submission" date="2020-06" db="EMBL/GenBank/DDBJ databases">
        <title>Helianthus annuus Genome sequencing and assembly Release 2.</title>
        <authorList>
            <person name="Gouzy J."/>
            <person name="Langlade N."/>
            <person name="Munos S."/>
        </authorList>
    </citation>
    <scope>NUCLEOTIDE SEQUENCE</scope>
    <source>
        <tissue evidence="1">Leaves</tissue>
    </source>
</reference>
<dbReference type="Proteomes" id="UP000215914">
    <property type="component" value="Unassembled WGS sequence"/>
</dbReference>
<evidence type="ECO:0000313" key="1">
    <source>
        <dbReference type="EMBL" id="KAF5770504.1"/>
    </source>
</evidence>
<evidence type="ECO:0000313" key="2">
    <source>
        <dbReference type="Proteomes" id="UP000215914"/>
    </source>
</evidence>
<dbReference type="AlphaFoldDB" id="A0A9K3ECA1"/>
<gene>
    <name evidence="1" type="ORF">HanXRQr2_Chr14g0660181</name>
</gene>
<keyword evidence="2" id="KW-1185">Reference proteome</keyword>
<protein>
    <submittedName>
        <fullName evidence="1">Uncharacterized protein</fullName>
    </submittedName>
</protein>
<organism evidence="1 2">
    <name type="scientific">Helianthus annuus</name>
    <name type="common">Common sunflower</name>
    <dbReference type="NCBI Taxonomy" id="4232"/>
    <lineage>
        <taxon>Eukaryota</taxon>
        <taxon>Viridiplantae</taxon>
        <taxon>Streptophyta</taxon>
        <taxon>Embryophyta</taxon>
        <taxon>Tracheophyta</taxon>
        <taxon>Spermatophyta</taxon>
        <taxon>Magnoliopsida</taxon>
        <taxon>eudicotyledons</taxon>
        <taxon>Gunneridae</taxon>
        <taxon>Pentapetalae</taxon>
        <taxon>asterids</taxon>
        <taxon>campanulids</taxon>
        <taxon>Asterales</taxon>
        <taxon>Asteraceae</taxon>
        <taxon>Asteroideae</taxon>
        <taxon>Heliantheae alliance</taxon>
        <taxon>Heliantheae</taxon>
        <taxon>Helianthus</taxon>
    </lineage>
</organism>
<reference evidence="1" key="1">
    <citation type="journal article" date="2017" name="Nature">
        <title>The sunflower genome provides insights into oil metabolism, flowering and Asterid evolution.</title>
        <authorList>
            <person name="Badouin H."/>
            <person name="Gouzy J."/>
            <person name="Grassa C.J."/>
            <person name="Murat F."/>
            <person name="Staton S.E."/>
            <person name="Cottret L."/>
            <person name="Lelandais-Briere C."/>
            <person name="Owens G.L."/>
            <person name="Carrere S."/>
            <person name="Mayjonade B."/>
            <person name="Legrand L."/>
            <person name="Gill N."/>
            <person name="Kane N.C."/>
            <person name="Bowers J.E."/>
            <person name="Hubner S."/>
            <person name="Bellec A."/>
            <person name="Berard A."/>
            <person name="Berges H."/>
            <person name="Blanchet N."/>
            <person name="Boniface M.C."/>
            <person name="Brunel D."/>
            <person name="Catrice O."/>
            <person name="Chaidir N."/>
            <person name="Claudel C."/>
            <person name="Donnadieu C."/>
            <person name="Faraut T."/>
            <person name="Fievet G."/>
            <person name="Helmstetter N."/>
            <person name="King M."/>
            <person name="Knapp S.J."/>
            <person name="Lai Z."/>
            <person name="Le Paslier M.C."/>
            <person name="Lippi Y."/>
            <person name="Lorenzon L."/>
            <person name="Mandel J.R."/>
            <person name="Marage G."/>
            <person name="Marchand G."/>
            <person name="Marquand E."/>
            <person name="Bret-Mestries E."/>
            <person name="Morien E."/>
            <person name="Nambeesan S."/>
            <person name="Nguyen T."/>
            <person name="Pegot-Espagnet P."/>
            <person name="Pouilly N."/>
            <person name="Raftis F."/>
            <person name="Sallet E."/>
            <person name="Schiex T."/>
            <person name="Thomas J."/>
            <person name="Vandecasteele C."/>
            <person name="Vares D."/>
            <person name="Vear F."/>
            <person name="Vautrin S."/>
            <person name="Crespi M."/>
            <person name="Mangin B."/>
            <person name="Burke J.M."/>
            <person name="Salse J."/>
            <person name="Munos S."/>
            <person name="Vincourt P."/>
            <person name="Rieseberg L.H."/>
            <person name="Langlade N.B."/>
        </authorList>
    </citation>
    <scope>NUCLEOTIDE SEQUENCE</scope>
    <source>
        <tissue evidence="1">Leaves</tissue>
    </source>
</reference>
<proteinExistence type="predicted"/>